<feature type="signal peptide" evidence="2">
    <location>
        <begin position="1"/>
        <end position="27"/>
    </location>
</feature>
<keyword evidence="2" id="KW-0732">Signal</keyword>
<dbReference type="PANTHER" id="PTHR42928">
    <property type="entry name" value="TRICARBOXYLATE-BINDING PROTEIN"/>
    <property type="match status" value="1"/>
</dbReference>
<evidence type="ECO:0000313" key="4">
    <source>
        <dbReference type="Proteomes" id="UP001525968"/>
    </source>
</evidence>
<reference evidence="3 4" key="1">
    <citation type="submission" date="2022-09" db="EMBL/GenBank/DDBJ databases">
        <title>Draft genome of isolate Be4.</title>
        <authorList>
            <person name="Sanchez-Castro I."/>
            <person name="Martinez-Rodriguez P."/>
            <person name="Descostes M."/>
            <person name="Merroun M."/>
        </authorList>
    </citation>
    <scope>NUCLEOTIDE SEQUENCE [LARGE SCALE GENOMIC DNA]</scope>
    <source>
        <strain evidence="3 4">Be4</strain>
    </source>
</reference>
<feature type="chain" id="PRO_5047136386" evidence="2">
    <location>
        <begin position="28"/>
        <end position="326"/>
    </location>
</feature>
<dbReference type="SUPFAM" id="SSF53850">
    <property type="entry name" value="Periplasmic binding protein-like II"/>
    <property type="match status" value="1"/>
</dbReference>
<name>A0ABT2PP97_9BURK</name>
<dbReference type="CDD" id="cd07012">
    <property type="entry name" value="PBP2_Bug_TTT"/>
    <property type="match status" value="1"/>
</dbReference>
<accession>A0ABT2PP97</accession>
<dbReference type="PIRSF" id="PIRSF017082">
    <property type="entry name" value="YflP"/>
    <property type="match status" value="1"/>
</dbReference>
<sequence>MFFNPGIRVLCAVLTLGMLVGARPASAQEYPQRPVRLIVPFTAGGGTDVLGRILAKNLSALLAQPVIVENVAGASGTVGTAQAARAAADGYTLLLGASVTNAIAPALYRQLRYEPVNDFVPIAQLATFGNPIVVNPALPVRTIADLTAWARQAKNGGSYGTWGVGSAGHLAMEMVNAKTGAALTHIPYKGAVLALNDVLSGQLPVAVTDPLVVLPFYKAGKVKVIAVTGARRSASMPEVPTLAEQGVALSTDSWYAVFAPAKTPASVQQKLQVAMHQVMATAEFQKTLGDLGLQPSTLSTAEFDSVRRQDLATWSRLVVLSGAKAD</sequence>
<dbReference type="Gene3D" id="3.40.190.150">
    <property type="entry name" value="Bordetella uptake gene, domain 1"/>
    <property type="match status" value="1"/>
</dbReference>
<comment type="similarity">
    <text evidence="1">Belongs to the UPF0065 (bug) family.</text>
</comment>
<dbReference type="EMBL" id="JAODYH010000004">
    <property type="protein sequence ID" value="MCT9811082.1"/>
    <property type="molecule type" value="Genomic_DNA"/>
</dbReference>
<dbReference type="Gene3D" id="3.40.190.10">
    <property type="entry name" value="Periplasmic binding protein-like II"/>
    <property type="match status" value="1"/>
</dbReference>
<dbReference type="Pfam" id="PF03401">
    <property type="entry name" value="TctC"/>
    <property type="match status" value="1"/>
</dbReference>
<dbReference type="PANTHER" id="PTHR42928:SF5">
    <property type="entry name" value="BLR1237 PROTEIN"/>
    <property type="match status" value="1"/>
</dbReference>
<keyword evidence="4" id="KW-1185">Reference proteome</keyword>
<gene>
    <name evidence="3" type="ORF">N0K08_10595</name>
</gene>
<comment type="caution">
    <text evidence="3">The sequence shown here is derived from an EMBL/GenBank/DDBJ whole genome shotgun (WGS) entry which is preliminary data.</text>
</comment>
<dbReference type="InterPro" id="IPR042100">
    <property type="entry name" value="Bug_dom1"/>
</dbReference>
<protein>
    <submittedName>
        <fullName evidence="3">Tripartite tricarboxylate transporter substrate binding protein</fullName>
    </submittedName>
</protein>
<organism evidence="3 4">
    <name type="scientific">Acidovorax bellezanensis</name>
    <dbReference type="NCBI Taxonomy" id="2976702"/>
    <lineage>
        <taxon>Bacteria</taxon>
        <taxon>Pseudomonadati</taxon>
        <taxon>Pseudomonadota</taxon>
        <taxon>Betaproteobacteria</taxon>
        <taxon>Burkholderiales</taxon>
        <taxon>Comamonadaceae</taxon>
        <taxon>Acidovorax</taxon>
    </lineage>
</organism>
<evidence type="ECO:0000256" key="2">
    <source>
        <dbReference type="SAM" id="SignalP"/>
    </source>
</evidence>
<evidence type="ECO:0000313" key="3">
    <source>
        <dbReference type="EMBL" id="MCT9811082.1"/>
    </source>
</evidence>
<proteinExistence type="inferred from homology"/>
<dbReference type="InterPro" id="IPR005064">
    <property type="entry name" value="BUG"/>
</dbReference>
<evidence type="ECO:0000256" key="1">
    <source>
        <dbReference type="ARBA" id="ARBA00006987"/>
    </source>
</evidence>
<dbReference type="RefSeq" id="WP_261500258.1">
    <property type="nucleotide sequence ID" value="NZ_JAODYH010000004.1"/>
</dbReference>
<dbReference type="Proteomes" id="UP001525968">
    <property type="component" value="Unassembled WGS sequence"/>
</dbReference>